<feature type="signal peptide" evidence="7">
    <location>
        <begin position="1"/>
        <end position="28"/>
    </location>
</feature>
<comment type="caution">
    <text evidence="9">The sequence shown here is derived from an EMBL/GenBank/DDBJ whole genome shotgun (WGS) entry which is preliminary data.</text>
</comment>
<name>A0A561BZB8_9ACTN</name>
<keyword evidence="7" id="KW-0732">Signal</keyword>
<dbReference type="PANTHER" id="PTHR43806">
    <property type="entry name" value="PEPTIDASE S8"/>
    <property type="match status" value="1"/>
</dbReference>
<reference evidence="9 10" key="1">
    <citation type="submission" date="2019-06" db="EMBL/GenBank/DDBJ databases">
        <title>Sequencing the genomes of 1000 actinobacteria strains.</title>
        <authorList>
            <person name="Klenk H.-P."/>
        </authorList>
    </citation>
    <scope>NUCLEOTIDE SEQUENCE [LARGE SCALE GENOMIC DNA]</scope>
    <source>
        <strain evidence="9 10">DSM 24683</strain>
    </source>
</reference>
<dbReference type="InterPro" id="IPR000209">
    <property type="entry name" value="Peptidase_S8/S53_dom"/>
</dbReference>
<dbReference type="SUPFAM" id="SSF52743">
    <property type="entry name" value="Subtilisin-like"/>
    <property type="match status" value="1"/>
</dbReference>
<keyword evidence="3 6" id="KW-0378">Hydrolase</keyword>
<dbReference type="AlphaFoldDB" id="A0A561BZB8"/>
<proteinExistence type="inferred from homology"/>
<accession>A0A561BZB8</accession>
<dbReference type="RefSeq" id="WP_145811215.1">
    <property type="nucleotide sequence ID" value="NZ_VIVK01000001.1"/>
</dbReference>
<protein>
    <submittedName>
        <fullName evidence="9">Subtilisin family serine protease</fullName>
    </submittedName>
</protein>
<dbReference type="InterPro" id="IPR015500">
    <property type="entry name" value="Peptidase_S8_subtilisin-rel"/>
</dbReference>
<evidence type="ECO:0000313" key="10">
    <source>
        <dbReference type="Proteomes" id="UP000318380"/>
    </source>
</evidence>
<dbReference type="Gene3D" id="3.40.50.200">
    <property type="entry name" value="Peptidase S8/S53 domain"/>
    <property type="match status" value="1"/>
</dbReference>
<organism evidence="9 10">
    <name type="scientific">Kribbella amoyensis</name>
    <dbReference type="NCBI Taxonomy" id="996641"/>
    <lineage>
        <taxon>Bacteria</taxon>
        <taxon>Bacillati</taxon>
        <taxon>Actinomycetota</taxon>
        <taxon>Actinomycetes</taxon>
        <taxon>Propionibacteriales</taxon>
        <taxon>Kribbellaceae</taxon>
        <taxon>Kribbella</taxon>
    </lineage>
</organism>
<evidence type="ECO:0000313" key="9">
    <source>
        <dbReference type="EMBL" id="TWD84158.1"/>
    </source>
</evidence>
<dbReference type="InterPro" id="IPR023828">
    <property type="entry name" value="Peptidase_S8_Ser-AS"/>
</dbReference>
<evidence type="ECO:0000256" key="2">
    <source>
        <dbReference type="ARBA" id="ARBA00022670"/>
    </source>
</evidence>
<sequence>MSPRLFRPAALLSSVALLIPLGGASATASVPSPGSPAGSAVVAESTVTLLTGDRVVLGGPDSSGEPAVTIDPRTPGTSFSVRRDEGRVTVIPSTVANLVPDVLDPALFDVTGLVEMEYDDAHRSDLPVITQGVPAGLRAAKVLRSVGASAGTIGKDASLTNQLTSRRTTTGKVWLDKRLGATGLRSVTAAAPDPYLNQVKAPAAWAQGLDGRGVKVAVLDTGADSGHPALAGKVAEAVDFTGTGSAEDDNGHGTHVSSLIVGNGAGSDGARQGIAPAAELLSGKVLAADGFGQESWVIAGMEWAAEQGADLVNLSLSSAPADGDDLVSNALERLTAQYGTLFVAAAGNRGNLGSNPYTIGSPGVAASALTVGAVDGADKQALFSSEGPTRGTYRLKPDLSAPGVNIPGAKAGARDGSNLYVTMSGTSQATPLVTGAAALMLQRNPAHTWQQLKSDVVNGADISTIYDGWTSGGGRLDLARASAATVTSDISSFDLEYLRYPEKGKRSRVVTLTNTGSTPVTLPVTDAEQNSAKVEAPADAVVASPAELTVPAGGTASTTITVDPALLPDGFWQGGISFGDQVRLAFGAYDEPERYDLTVKVLDRSGAPYAGGKATVFNYVTGGSSNLTLDANGTAKVRLDPGRLSVLSAVTDPAAGTFALAGTAEIPFGQDTTFVADARKAQQVRAPSVAGQPTRLVHSAIGISRHSTSRGLIDFYFFTPEEIAAGKVFVQPTTALTGAGSFEASNRWRLEPVGTVKSGDAAAYELLFARDRFSSPLAPAVSRRDLTRMARVDSTFGSVSGTGPQTVERAWSTVKGNIGWVNRRTVTTPTREVELLTAEPGSRWNQCMTATTATGTKLCDRENLPFAAGARIERDFGLTLRPTVAAASHTKSYLFVDAGLGDTLHSSKPPATAYSERRLALYRDGALVSEVNGGSSYFQIPNGPGRFRLEQSWTLDPALFPRSGRAQTTWDFTSTPPDPTKATGVPPALLDIGYDADVDGLGRAAAWRPMTLDLVVGHLKGSTASRVTGASLWYSTDGGKQWTRALTVPIGSRYRTIIPPWALVPGKSLSLRAVATDAAGGRVEQTVLDAVPTH</sequence>
<evidence type="ECO:0000259" key="8">
    <source>
        <dbReference type="Pfam" id="PF00082"/>
    </source>
</evidence>
<dbReference type="Gene3D" id="2.60.40.10">
    <property type="entry name" value="Immunoglobulins"/>
    <property type="match status" value="1"/>
</dbReference>
<dbReference type="PRINTS" id="PR00723">
    <property type="entry name" value="SUBTILISIN"/>
</dbReference>
<evidence type="ECO:0000256" key="3">
    <source>
        <dbReference type="ARBA" id="ARBA00022801"/>
    </source>
</evidence>
<evidence type="ECO:0000256" key="1">
    <source>
        <dbReference type="ARBA" id="ARBA00011073"/>
    </source>
</evidence>
<evidence type="ECO:0000256" key="4">
    <source>
        <dbReference type="ARBA" id="ARBA00022825"/>
    </source>
</evidence>
<dbReference type="Pfam" id="PF00082">
    <property type="entry name" value="Peptidase_S8"/>
    <property type="match status" value="1"/>
</dbReference>
<dbReference type="GO" id="GO:0004252">
    <property type="term" value="F:serine-type endopeptidase activity"/>
    <property type="evidence" value="ECO:0007669"/>
    <property type="project" value="UniProtKB-UniRule"/>
</dbReference>
<dbReference type="Proteomes" id="UP000318380">
    <property type="component" value="Unassembled WGS sequence"/>
</dbReference>
<dbReference type="InterPro" id="IPR013783">
    <property type="entry name" value="Ig-like_fold"/>
</dbReference>
<gene>
    <name evidence="9" type="ORF">FB561_5333</name>
</gene>
<feature type="chain" id="PRO_5039531383" evidence="7">
    <location>
        <begin position="29"/>
        <end position="1094"/>
    </location>
</feature>
<feature type="domain" description="Peptidase S8/S53" evidence="8">
    <location>
        <begin position="211"/>
        <end position="460"/>
    </location>
</feature>
<feature type="active site" description="Charge relay system" evidence="5 6">
    <location>
        <position position="252"/>
    </location>
</feature>
<keyword evidence="10" id="KW-1185">Reference proteome</keyword>
<dbReference type="InterPro" id="IPR050131">
    <property type="entry name" value="Peptidase_S8_subtilisin-like"/>
</dbReference>
<feature type="active site" description="Charge relay system" evidence="5 6">
    <location>
        <position position="220"/>
    </location>
</feature>
<feature type="active site" description="Charge relay system" evidence="5 6">
    <location>
        <position position="427"/>
    </location>
</feature>
<dbReference type="PROSITE" id="PS51892">
    <property type="entry name" value="SUBTILASE"/>
    <property type="match status" value="1"/>
</dbReference>
<evidence type="ECO:0000256" key="6">
    <source>
        <dbReference type="PROSITE-ProRule" id="PRU01240"/>
    </source>
</evidence>
<keyword evidence="2 6" id="KW-0645">Protease</keyword>
<dbReference type="PANTHER" id="PTHR43806:SF11">
    <property type="entry name" value="CEREVISIN-RELATED"/>
    <property type="match status" value="1"/>
</dbReference>
<dbReference type="GO" id="GO:0006508">
    <property type="term" value="P:proteolysis"/>
    <property type="evidence" value="ECO:0007669"/>
    <property type="project" value="UniProtKB-KW"/>
</dbReference>
<dbReference type="InterPro" id="IPR036852">
    <property type="entry name" value="Peptidase_S8/S53_dom_sf"/>
</dbReference>
<dbReference type="OrthoDB" id="9813435at2"/>
<dbReference type="InterPro" id="IPR022398">
    <property type="entry name" value="Peptidase_S8_His-AS"/>
</dbReference>
<dbReference type="PROSITE" id="PS00138">
    <property type="entry name" value="SUBTILASE_SER"/>
    <property type="match status" value="1"/>
</dbReference>
<evidence type="ECO:0000256" key="7">
    <source>
        <dbReference type="SAM" id="SignalP"/>
    </source>
</evidence>
<keyword evidence="4 6" id="KW-0720">Serine protease</keyword>
<dbReference type="PROSITE" id="PS00137">
    <property type="entry name" value="SUBTILASE_HIS"/>
    <property type="match status" value="1"/>
</dbReference>
<dbReference type="GO" id="GO:0005975">
    <property type="term" value="P:carbohydrate metabolic process"/>
    <property type="evidence" value="ECO:0007669"/>
    <property type="project" value="UniProtKB-ARBA"/>
</dbReference>
<dbReference type="EMBL" id="VIVK01000001">
    <property type="protein sequence ID" value="TWD84158.1"/>
    <property type="molecule type" value="Genomic_DNA"/>
</dbReference>
<evidence type="ECO:0000256" key="5">
    <source>
        <dbReference type="PIRSR" id="PIRSR615500-1"/>
    </source>
</evidence>
<comment type="similarity">
    <text evidence="1 6">Belongs to the peptidase S8 family.</text>
</comment>